<dbReference type="Proteomes" id="UP000446719">
    <property type="component" value="Unassembled WGS sequence"/>
</dbReference>
<reference evidence="1 2" key="1">
    <citation type="journal article" date="2019" name="Nat. Med.">
        <title>A library of human gut bacterial isolates paired with longitudinal multiomics data enables mechanistic microbiome research.</title>
        <authorList>
            <person name="Poyet M."/>
            <person name="Groussin M."/>
            <person name="Gibbons S.M."/>
            <person name="Avila-Pacheco J."/>
            <person name="Jiang X."/>
            <person name="Kearney S.M."/>
            <person name="Perrotta A.R."/>
            <person name="Berdy B."/>
            <person name="Zhao S."/>
            <person name="Lieberman T.D."/>
            <person name="Swanson P.K."/>
            <person name="Smith M."/>
            <person name="Roesemann S."/>
            <person name="Alexander J.E."/>
            <person name="Rich S.A."/>
            <person name="Livny J."/>
            <person name="Vlamakis H."/>
            <person name="Clish C."/>
            <person name="Bullock K."/>
            <person name="Deik A."/>
            <person name="Scott J."/>
            <person name="Pierce K.A."/>
            <person name="Xavier R.J."/>
            <person name="Alm E.J."/>
        </authorList>
    </citation>
    <scope>NUCLEOTIDE SEQUENCE [LARGE SCALE GENOMIC DNA]</scope>
    <source>
        <strain evidence="1 2">BIOML-A7</strain>
    </source>
</reference>
<dbReference type="AlphaFoldDB" id="A0A845KJG1"/>
<dbReference type="EMBL" id="WWSB01000002">
    <property type="protein sequence ID" value="MZK16881.1"/>
    <property type="molecule type" value="Genomic_DNA"/>
</dbReference>
<comment type="caution">
    <text evidence="1">The sequence shown here is derived from an EMBL/GenBank/DDBJ whole genome shotgun (WGS) entry which is preliminary data.</text>
</comment>
<evidence type="ECO:0000313" key="1">
    <source>
        <dbReference type="EMBL" id="MZK16881.1"/>
    </source>
</evidence>
<organism evidence="1 2">
    <name type="scientific">Dorea longicatena</name>
    <dbReference type="NCBI Taxonomy" id="88431"/>
    <lineage>
        <taxon>Bacteria</taxon>
        <taxon>Bacillati</taxon>
        <taxon>Bacillota</taxon>
        <taxon>Clostridia</taxon>
        <taxon>Lachnospirales</taxon>
        <taxon>Lachnospiraceae</taxon>
        <taxon>Dorea</taxon>
    </lineage>
</organism>
<dbReference type="InterPro" id="IPR012547">
    <property type="entry name" value="PDDEXK_9"/>
</dbReference>
<dbReference type="Pfam" id="PF08011">
    <property type="entry name" value="PDDEXK_9"/>
    <property type="match status" value="1"/>
</dbReference>
<name>A0A845KJG1_9FIRM</name>
<accession>A0A845KJG1</accession>
<proteinExistence type="predicted"/>
<dbReference type="GeneID" id="93137065"/>
<dbReference type="RefSeq" id="WP_006427280.1">
    <property type="nucleotide sequence ID" value="NZ_CP102280.1"/>
</dbReference>
<gene>
    <name evidence="1" type="ORF">GT565_01835</name>
</gene>
<evidence type="ECO:0000313" key="2">
    <source>
        <dbReference type="Proteomes" id="UP000446719"/>
    </source>
</evidence>
<sequence length="63" mass="7396">MVRKIIEIKYAEDENLQKACEKALGQIENSHYDEELKDEGINEVLRYGIAFYKKRCNVMKSLS</sequence>
<protein>
    <submittedName>
        <fullName evidence="1">Uncharacterized protein</fullName>
    </submittedName>
</protein>